<sequence length="1570" mass="169909">MAIPHQESRNNCCVVGCNSTCKIAHGTKYYIVPSKPYEAEYRATWVRLRDLCVHTAHARLKRGSAADNGNASTSSVAAPDHGFNEIDAGLSRHEAVQGHDSKRLSLDTGRGASKGLLARHSTPLDHAWTNSEKCFRAATCEPIINATCFGVSLPYGHTTVELVNDSTSQLEIQERLDLWQGLQQIPRCWAVVQPLLCAVYRPKCADGRVTLPSQEMCRLVRGFCKIAALGSEWPSFLRCQHDIFASGCKNEMREIKFNTSGRCAAPLVATPRETSWYAEVEGCGVGCRHPLLTEDERLGMRTFVVVVSSIATLASLFAVLTFMIGWKESRQYPNVMVFYINLCLLLMCVGWLAQFVPGAREDITCRRDGTLRSGEPSSGENLSCVVIFCLVYYFLLAALCWFVMLTYAWDHRFQTRASVPRESLDAKAAYFHLIAWCVPFVLTITVMALGKASHFPRVPAFVAVLVFRRLRQCACGTFCCVDGLCGVCWPAASGNCVQVDGDPVSGICFVTSANPIVRSAFVLLPVTVAFFVGGYFLVREFYKLITLKVSNSDMLNDRVRTKIQSMILRIGLFVVTMVLLVSCTFVCHIYEFKSQPVWTESLRNYVACRANVGAAQRFLPEEPQSCDPGSRPSLAMLQLHLVAFLGACVALSSWVLTAATAATWKRFWCRTILRRPLDEPVKLQRHKLIAEAFARRNELNRGQGSVSFHGAHDDPVGMNLDVNSVTSQDLSSTWAAALPSFLTRRGAVAGAGALPVRRYSSTSDVSRQLSTSVRRQSLDSQASYHQLAAEKQWLRHQRRKTRRERERPAGLCQSPFPVLSLRRGSDSSAQSLAATLQSMRPRAPFAPRAALVARATSTGDLNPGSVIPHNYLSLGRPPVKRDRVLIDPPFTHGMSDASATRASTRRAASTATDVAPSASAAAPTASPNDTSNAQGPPAGGMPGLVAPFAAVPNPYAAYVGYLSALRMPPADVMPYGYPPAFYGGFPFYPGVFPYGQGFASYPDLDPRHTPLIPLHPMPDSMSESGFVPIVTSDSEFTDVGLRSPELLSARLAVEERQRLIAELAAMSPRPRTSRETQTEQGAEAAPTPGTSAAEPVTVEEIEMREIKSGQSRRSNASAASKARLSKSPPVQQTSRASKSATPLKRFGSASPPSGSPAVPTPRAVLRTTPQSQSVSPRCQGSYQPLPLHVFGNEVVDDVCPPSDLDGHQCGSAAAGVECNDSWQARRAERCSCQCSAFDRDFCGQSVAPHPYSRPNEYVQGTLSPAHFQQRTCPASGSTEPNTIDSVSCPSNSDGPQSCHTYLFAPVPSPVDAEGVDRQGFPTNGFVQLAEQYPGAQQLVMQQGHPAFGSCCEGSPHQQPLIGHSSPQGLADHGFVSRCVLSEKQRARDESLVYEVWVRTARPRLASFLGIGSPEQRVMYTLADDLRACLLVAVAGGTLAGYASPLYGYSAPVAAYHAAPVYNRVVAPAVTAVHHGAAVSHVSSVSSYRSQHPVATPVARYASVHSAPAVATVHTVPAVAKVAAYTAPALSAVHAIRAHGYGLGYGYGLGTYGLRYGHGLSTYGHGLGYHL</sequence>
<reference evidence="1 2" key="1">
    <citation type="journal article" date="2020" name="Cell">
        <title>Large-Scale Comparative Analyses of Tick Genomes Elucidate Their Genetic Diversity and Vector Capacities.</title>
        <authorList>
            <consortium name="Tick Genome and Microbiome Consortium (TIGMIC)"/>
            <person name="Jia N."/>
            <person name="Wang J."/>
            <person name="Shi W."/>
            <person name="Du L."/>
            <person name="Sun Y."/>
            <person name="Zhan W."/>
            <person name="Jiang J.F."/>
            <person name="Wang Q."/>
            <person name="Zhang B."/>
            <person name="Ji P."/>
            <person name="Bell-Sakyi L."/>
            <person name="Cui X.M."/>
            <person name="Yuan T.T."/>
            <person name="Jiang B.G."/>
            <person name="Yang W.F."/>
            <person name="Lam T.T."/>
            <person name="Chang Q.C."/>
            <person name="Ding S.J."/>
            <person name="Wang X.J."/>
            <person name="Zhu J.G."/>
            <person name="Ruan X.D."/>
            <person name="Zhao L."/>
            <person name="Wei J.T."/>
            <person name="Ye R.Z."/>
            <person name="Que T.C."/>
            <person name="Du C.H."/>
            <person name="Zhou Y.H."/>
            <person name="Cheng J.X."/>
            <person name="Dai P.F."/>
            <person name="Guo W.B."/>
            <person name="Han X.H."/>
            <person name="Huang E.J."/>
            <person name="Li L.F."/>
            <person name="Wei W."/>
            <person name="Gao Y.C."/>
            <person name="Liu J.Z."/>
            <person name="Shao H.Z."/>
            <person name="Wang X."/>
            <person name="Wang C.C."/>
            <person name="Yang T.C."/>
            <person name="Huo Q.B."/>
            <person name="Li W."/>
            <person name="Chen H.Y."/>
            <person name="Chen S.E."/>
            <person name="Zhou L.G."/>
            <person name="Ni X.B."/>
            <person name="Tian J.H."/>
            <person name="Sheng Y."/>
            <person name="Liu T."/>
            <person name="Pan Y.S."/>
            <person name="Xia L.Y."/>
            <person name="Li J."/>
            <person name="Zhao F."/>
            <person name="Cao W.C."/>
        </authorList>
    </citation>
    <scope>NUCLEOTIDE SEQUENCE [LARGE SCALE GENOMIC DNA]</scope>
    <source>
        <strain evidence="1">Iper-2018</strain>
    </source>
</reference>
<accession>A0AC60PL46</accession>
<protein>
    <submittedName>
        <fullName evidence="1">Uncharacterized protein</fullName>
    </submittedName>
</protein>
<organism evidence="1 2">
    <name type="scientific">Ixodes persulcatus</name>
    <name type="common">Taiga tick</name>
    <dbReference type="NCBI Taxonomy" id="34615"/>
    <lineage>
        <taxon>Eukaryota</taxon>
        <taxon>Metazoa</taxon>
        <taxon>Ecdysozoa</taxon>
        <taxon>Arthropoda</taxon>
        <taxon>Chelicerata</taxon>
        <taxon>Arachnida</taxon>
        <taxon>Acari</taxon>
        <taxon>Parasitiformes</taxon>
        <taxon>Ixodida</taxon>
        <taxon>Ixodoidea</taxon>
        <taxon>Ixodidae</taxon>
        <taxon>Ixodinae</taxon>
        <taxon>Ixodes</taxon>
    </lineage>
</organism>
<comment type="caution">
    <text evidence="1">The sequence shown here is derived from an EMBL/GenBank/DDBJ whole genome shotgun (WGS) entry which is preliminary data.</text>
</comment>
<dbReference type="EMBL" id="JABSTQ010010337">
    <property type="protein sequence ID" value="KAG0421657.1"/>
    <property type="molecule type" value="Genomic_DNA"/>
</dbReference>
<name>A0AC60PL46_IXOPE</name>
<keyword evidence="2" id="KW-1185">Reference proteome</keyword>
<evidence type="ECO:0000313" key="1">
    <source>
        <dbReference type="EMBL" id="KAG0421657.1"/>
    </source>
</evidence>
<proteinExistence type="predicted"/>
<gene>
    <name evidence="1" type="ORF">HPB47_002453</name>
</gene>
<dbReference type="Proteomes" id="UP000805193">
    <property type="component" value="Unassembled WGS sequence"/>
</dbReference>
<evidence type="ECO:0000313" key="2">
    <source>
        <dbReference type="Proteomes" id="UP000805193"/>
    </source>
</evidence>